<dbReference type="OrthoDB" id="9785408at2"/>
<dbReference type="eggNOG" id="COG2021">
    <property type="taxonomic scope" value="Bacteria"/>
</dbReference>
<reference evidence="2 3" key="1">
    <citation type="submission" date="2013-05" db="EMBL/GenBank/DDBJ databases">
        <title>Genome assembly of Chondromyces apiculatus DSM 436.</title>
        <authorList>
            <person name="Sharma G."/>
            <person name="Khatri I."/>
            <person name="Kaur C."/>
            <person name="Mayilraj S."/>
            <person name="Subramanian S."/>
        </authorList>
    </citation>
    <scope>NUCLEOTIDE SEQUENCE [LARGE SCALE GENOMIC DNA]</scope>
    <source>
        <strain evidence="2 3">DSM 436</strain>
    </source>
</reference>
<evidence type="ECO:0000259" key="1">
    <source>
        <dbReference type="Pfam" id="PF00561"/>
    </source>
</evidence>
<sequence length="266" mass="28577">MDIARIGDVDIHYEIFGEGEPVLLIMGLGSRGDSWTPMSRGLAAIGYKAIQFDNRDVGWSSLVENPQYEISHMAEDALGLLDHLKVEKARVIGISMGGMITQELLATHPERFRQAVLMATWPGGANAVQAAPDLLAPALSMRGDPEASQRAMLAAIAAPGFAEANPEIMDLLVEAGKKRPTLPAAMARQLAAVGRWSSWDRLEKIGVPTLVIHGDKDPLLPVRNGELIAARIPGAKLQILPGVGHLVPVEAPRETFGAIQQFFSEG</sequence>
<dbReference type="Gene3D" id="3.40.50.1820">
    <property type="entry name" value="alpha/beta hydrolase"/>
    <property type="match status" value="1"/>
</dbReference>
<dbReference type="STRING" id="1192034.CAP_8260"/>
<dbReference type="PANTHER" id="PTHR43433:SF5">
    <property type="entry name" value="AB HYDROLASE-1 DOMAIN-CONTAINING PROTEIN"/>
    <property type="match status" value="1"/>
</dbReference>
<evidence type="ECO:0000313" key="3">
    <source>
        <dbReference type="Proteomes" id="UP000019678"/>
    </source>
</evidence>
<keyword evidence="3" id="KW-1185">Reference proteome</keyword>
<dbReference type="EMBL" id="ASRX01000080">
    <property type="protein sequence ID" value="EYF01477.1"/>
    <property type="molecule type" value="Genomic_DNA"/>
</dbReference>
<dbReference type="GO" id="GO:0046503">
    <property type="term" value="P:glycerolipid catabolic process"/>
    <property type="evidence" value="ECO:0007669"/>
    <property type="project" value="TreeGrafter"/>
</dbReference>
<keyword evidence="2" id="KW-0378">Hydrolase</keyword>
<dbReference type="RefSeq" id="WP_052376587.1">
    <property type="nucleotide sequence ID" value="NZ_ASRX01000080.1"/>
</dbReference>
<dbReference type="Pfam" id="PF00561">
    <property type="entry name" value="Abhydrolase_1"/>
    <property type="match status" value="1"/>
</dbReference>
<dbReference type="PANTHER" id="PTHR43433">
    <property type="entry name" value="HYDROLASE, ALPHA/BETA FOLD FAMILY PROTEIN"/>
    <property type="match status" value="1"/>
</dbReference>
<dbReference type="InterPro" id="IPR029058">
    <property type="entry name" value="AB_hydrolase_fold"/>
</dbReference>
<dbReference type="InterPro" id="IPR000073">
    <property type="entry name" value="AB_hydrolase_1"/>
</dbReference>
<dbReference type="GO" id="GO:0004806">
    <property type="term" value="F:triacylglycerol lipase activity"/>
    <property type="evidence" value="ECO:0007669"/>
    <property type="project" value="TreeGrafter"/>
</dbReference>
<organism evidence="2 3">
    <name type="scientific">Chondromyces apiculatus DSM 436</name>
    <dbReference type="NCBI Taxonomy" id="1192034"/>
    <lineage>
        <taxon>Bacteria</taxon>
        <taxon>Pseudomonadati</taxon>
        <taxon>Myxococcota</taxon>
        <taxon>Polyangia</taxon>
        <taxon>Polyangiales</taxon>
        <taxon>Polyangiaceae</taxon>
        <taxon>Chondromyces</taxon>
    </lineage>
</organism>
<dbReference type="InterPro" id="IPR050471">
    <property type="entry name" value="AB_hydrolase"/>
</dbReference>
<protein>
    <submittedName>
        <fullName evidence="2">Hydrolase, alpha/beta fold family</fullName>
    </submittedName>
</protein>
<dbReference type="SUPFAM" id="SSF53474">
    <property type="entry name" value="alpha/beta-Hydrolases"/>
    <property type="match status" value="1"/>
</dbReference>
<accession>A0A017SXJ1</accession>
<proteinExistence type="predicted"/>
<gene>
    <name evidence="2" type="ORF">CAP_8260</name>
</gene>
<name>A0A017SXJ1_9BACT</name>
<evidence type="ECO:0000313" key="2">
    <source>
        <dbReference type="EMBL" id="EYF01477.1"/>
    </source>
</evidence>
<dbReference type="AlphaFoldDB" id="A0A017SXJ1"/>
<feature type="domain" description="AB hydrolase-1" evidence="1">
    <location>
        <begin position="21"/>
        <end position="251"/>
    </location>
</feature>
<dbReference type="PRINTS" id="PR00111">
    <property type="entry name" value="ABHYDROLASE"/>
</dbReference>
<dbReference type="Proteomes" id="UP000019678">
    <property type="component" value="Unassembled WGS sequence"/>
</dbReference>
<comment type="caution">
    <text evidence="2">The sequence shown here is derived from an EMBL/GenBank/DDBJ whole genome shotgun (WGS) entry which is preliminary data.</text>
</comment>